<sequence>MGRGSRPIPVGATLADGPQVFSDADALARAIFDDCDGDVRLALPLGLGKPITLVNALVQTAAADPTLKLSIFTALTLQKPKPSSDMEARFLEPAMDRLFGTAPPLLYAEMISGDGLPDNINVSEFFFQAGSWLGNDYAQRHYISANYTHARDVLIAQEPNVLVQLMPRQGEHFSMSCNTDISADLFARRATGELEFIAVAEVCDVLPFMSGPAEVEQGALAMVLEPPQQIDLFSVPRQPVSRAQHAIGLHVSRLIRDGGTLQIGIGGIGDAVAQALLSRDRGDLADLWRDAPLPLSGEDVAPFDEGLYAVSEMLVGGLLSLFDAGILRREVDGAAIHAGFFVDARDMYARLREMSPERRAKIQMMPVSFTNALYSDEAAKRTARRHARFVNAAMQVSLLGDAMSDAAEPGAVVSGVGGQFNFFEQAFALEDAHAILTLPATRTSGGSVTSNIVWQVPVTTVPRHMRDVVVTEYGAAFLRGETDEEVIKRLICIADSRFQRELLDEARSAGKIDPAWQVPAAHAANTPETLSRWLAPHRAVLPAFPFGTDFTETERDLLPALSRLKNAGSDRAALARLVWASFRSPVHPREGEAMARMGYRREARLREPLDARALRGALRKSAQGGE</sequence>
<dbReference type="Pfam" id="PF13336">
    <property type="entry name" value="AcetylCoA_hyd_C"/>
    <property type="match status" value="1"/>
</dbReference>
<feature type="domain" description="Acetyl-CoA hydrolase/transferase C-terminal" evidence="1">
    <location>
        <begin position="348"/>
        <end position="506"/>
    </location>
</feature>
<comment type="caution">
    <text evidence="2">The sequence shown here is derived from an EMBL/GenBank/DDBJ whole genome shotgun (WGS) entry which is preliminary data.</text>
</comment>
<proteinExistence type="predicted"/>
<dbReference type="Proteomes" id="UP000756530">
    <property type="component" value="Unassembled WGS sequence"/>
</dbReference>
<name>A0ABS6T0T7_9RHOB</name>
<reference evidence="2 3" key="1">
    <citation type="submission" date="2021-05" db="EMBL/GenBank/DDBJ databases">
        <title>Culturable bacteria isolated from Daya Bay.</title>
        <authorList>
            <person name="Zheng W."/>
            <person name="Yu S."/>
            <person name="Huang Y."/>
        </authorList>
    </citation>
    <scope>NUCLEOTIDE SEQUENCE [LARGE SCALE GENOMIC DNA]</scope>
    <source>
        <strain evidence="2 3">DP4N28-5</strain>
    </source>
</reference>
<gene>
    <name evidence="2" type="ORF">KJP28_03625</name>
</gene>
<evidence type="ECO:0000313" key="2">
    <source>
        <dbReference type="EMBL" id="MBV7378002.1"/>
    </source>
</evidence>
<dbReference type="PANTHER" id="PTHR21432">
    <property type="entry name" value="ACETYL-COA HYDROLASE-RELATED"/>
    <property type="match status" value="1"/>
</dbReference>
<protein>
    <recommendedName>
        <fullName evidence="1">Acetyl-CoA hydrolase/transferase C-terminal domain-containing protein</fullName>
    </recommendedName>
</protein>
<dbReference type="PANTHER" id="PTHR21432:SF20">
    <property type="entry name" value="ACETYL-COA HYDROLASE"/>
    <property type="match status" value="1"/>
</dbReference>
<evidence type="ECO:0000259" key="1">
    <source>
        <dbReference type="Pfam" id="PF13336"/>
    </source>
</evidence>
<dbReference type="EMBL" id="JAHUZE010000001">
    <property type="protein sequence ID" value="MBV7378002.1"/>
    <property type="molecule type" value="Genomic_DNA"/>
</dbReference>
<evidence type="ECO:0000313" key="3">
    <source>
        <dbReference type="Proteomes" id="UP000756530"/>
    </source>
</evidence>
<dbReference type="InterPro" id="IPR046433">
    <property type="entry name" value="ActCoA_hydro"/>
</dbReference>
<organism evidence="2 3">
    <name type="scientific">Maritimibacter dapengensis</name>
    <dbReference type="NCBI Taxonomy" id="2836868"/>
    <lineage>
        <taxon>Bacteria</taxon>
        <taxon>Pseudomonadati</taxon>
        <taxon>Pseudomonadota</taxon>
        <taxon>Alphaproteobacteria</taxon>
        <taxon>Rhodobacterales</taxon>
        <taxon>Roseobacteraceae</taxon>
        <taxon>Maritimibacter</taxon>
    </lineage>
</organism>
<keyword evidence="3" id="KW-1185">Reference proteome</keyword>
<dbReference type="InterPro" id="IPR026888">
    <property type="entry name" value="AcetylCoA_hyd_C"/>
</dbReference>
<accession>A0ABS6T0T7</accession>